<name>A0ACB9KLP0_BAUVA</name>
<dbReference type="EMBL" id="CM039439">
    <property type="protein sequence ID" value="KAI4298009.1"/>
    <property type="molecule type" value="Genomic_DNA"/>
</dbReference>
<gene>
    <name evidence="1" type="ORF">L6164_037861</name>
</gene>
<dbReference type="Proteomes" id="UP000828941">
    <property type="component" value="Chromosome 14"/>
</dbReference>
<organism evidence="1 2">
    <name type="scientific">Bauhinia variegata</name>
    <name type="common">Purple orchid tree</name>
    <name type="synonym">Phanera variegata</name>
    <dbReference type="NCBI Taxonomy" id="167791"/>
    <lineage>
        <taxon>Eukaryota</taxon>
        <taxon>Viridiplantae</taxon>
        <taxon>Streptophyta</taxon>
        <taxon>Embryophyta</taxon>
        <taxon>Tracheophyta</taxon>
        <taxon>Spermatophyta</taxon>
        <taxon>Magnoliopsida</taxon>
        <taxon>eudicotyledons</taxon>
        <taxon>Gunneridae</taxon>
        <taxon>Pentapetalae</taxon>
        <taxon>rosids</taxon>
        <taxon>fabids</taxon>
        <taxon>Fabales</taxon>
        <taxon>Fabaceae</taxon>
        <taxon>Cercidoideae</taxon>
        <taxon>Cercideae</taxon>
        <taxon>Bauhiniinae</taxon>
        <taxon>Bauhinia</taxon>
    </lineage>
</organism>
<protein>
    <submittedName>
        <fullName evidence="1">Uncharacterized protein</fullName>
    </submittedName>
</protein>
<proteinExistence type="predicted"/>
<evidence type="ECO:0000313" key="2">
    <source>
        <dbReference type="Proteomes" id="UP000828941"/>
    </source>
</evidence>
<evidence type="ECO:0000313" key="1">
    <source>
        <dbReference type="EMBL" id="KAI4298009.1"/>
    </source>
</evidence>
<comment type="caution">
    <text evidence="1">The sequence shown here is derived from an EMBL/GenBank/DDBJ whole genome shotgun (WGS) entry which is preliminary data.</text>
</comment>
<accession>A0ACB9KLP0</accession>
<reference evidence="1 2" key="1">
    <citation type="journal article" date="2022" name="DNA Res.">
        <title>Chromosomal-level genome assembly of the orchid tree Bauhinia variegata (Leguminosae; Cercidoideae) supports the allotetraploid origin hypothesis of Bauhinia.</title>
        <authorList>
            <person name="Zhong Y."/>
            <person name="Chen Y."/>
            <person name="Zheng D."/>
            <person name="Pang J."/>
            <person name="Liu Y."/>
            <person name="Luo S."/>
            <person name="Meng S."/>
            <person name="Qian L."/>
            <person name="Wei D."/>
            <person name="Dai S."/>
            <person name="Zhou R."/>
        </authorList>
    </citation>
    <scope>NUCLEOTIDE SEQUENCE [LARGE SCALE GENOMIC DNA]</scope>
    <source>
        <strain evidence="1">BV-YZ2020</strain>
    </source>
</reference>
<sequence>MYWSLPVCSYGNEDGPTFGVSEDNPLFSSKTYIQYKRDDYSDVLVQIYLSFGTLAKVVCLAKKVSKDTFSSIITPVLDLDSVLSLMSDIKVVLPDISQRYMPWVSRIPLHQGLKWEPTWKALPTHKLTETMHPPHVFTEDSHPMSKPISQGCTWSEPLSELMMMRLNGAPGSDLGRTVLSLSSTRSAGK</sequence>
<keyword evidence="2" id="KW-1185">Reference proteome</keyword>